<dbReference type="Pfam" id="PF08238">
    <property type="entry name" value="Sel1"/>
    <property type="match status" value="1"/>
</dbReference>
<dbReference type="OrthoDB" id="6442884at2"/>
<comment type="caution">
    <text evidence="2">The sequence shown here is derived from an EMBL/GenBank/DDBJ whole genome shotgun (WGS) entry which is preliminary data.</text>
</comment>
<dbReference type="InterPro" id="IPR006597">
    <property type="entry name" value="Sel1-like"/>
</dbReference>
<dbReference type="PROSITE" id="PS50005">
    <property type="entry name" value="TPR"/>
    <property type="match status" value="1"/>
</dbReference>
<dbReference type="InterPro" id="IPR011990">
    <property type="entry name" value="TPR-like_helical_dom_sf"/>
</dbReference>
<feature type="repeat" description="TPR" evidence="1">
    <location>
        <begin position="128"/>
        <end position="161"/>
    </location>
</feature>
<dbReference type="EMBL" id="NWTM01000001">
    <property type="protein sequence ID" value="RYC45112.1"/>
    <property type="molecule type" value="Genomic_DNA"/>
</dbReference>
<dbReference type="PANTHER" id="PTHR43628">
    <property type="entry name" value="ACTIVATOR OF C KINASE PROTEIN 1-RELATED"/>
    <property type="match status" value="1"/>
</dbReference>
<name>A0A9X8JKH9_9GAMM</name>
<dbReference type="Pfam" id="PF13181">
    <property type="entry name" value="TPR_8"/>
    <property type="match status" value="1"/>
</dbReference>
<evidence type="ECO:0000313" key="2">
    <source>
        <dbReference type="EMBL" id="RYC45112.1"/>
    </source>
</evidence>
<keyword evidence="3" id="KW-1185">Reference proteome</keyword>
<dbReference type="Gene3D" id="1.25.40.10">
    <property type="entry name" value="Tetratricopeptide repeat domain"/>
    <property type="match status" value="1"/>
</dbReference>
<dbReference type="SUPFAM" id="SSF81901">
    <property type="entry name" value="HCP-like"/>
    <property type="match status" value="1"/>
</dbReference>
<dbReference type="SMART" id="SM00671">
    <property type="entry name" value="SEL1"/>
    <property type="match status" value="3"/>
</dbReference>
<gene>
    <name evidence="2" type="ORF">CLR69_09025</name>
</gene>
<accession>A0A9X8JKH9</accession>
<evidence type="ECO:0000313" key="3">
    <source>
        <dbReference type="Proteomes" id="UP001138460"/>
    </source>
</evidence>
<protein>
    <submittedName>
        <fullName evidence="2">Sel1 repeat family protein</fullName>
    </submittedName>
</protein>
<dbReference type="InterPro" id="IPR052945">
    <property type="entry name" value="Mitotic_Regulator"/>
</dbReference>
<dbReference type="InterPro" id="IPR019734">
    <property type="entry name" value="TPR_rpt"/>
</dbReference>
<dbReference type="AlphaFoldDB" id="A0A9X8JKH9"/>
<keyword evidence="1" id="KW-0802">TPR repeat</keyword>
<proteinExistence type="predicted"/>
<organism evidence="2 3">
    <name type="scientific">Pectobacterium zantedeschiae</name>
    <dbReference type="NCBI Taxonomy" id="2034769"/>
    <lineage>
        <taxon>Bacteria</taxon>
        <taxon>Pseudomonadati</taxon>
        <taxon>Pseudomonadota</taxon>
        <taxon>Gammaproteobacteria</taxon>
        <taxon>Enterobacterales</taxon>
        <taxon>Pectobacteriaceae</taxon>
        <taxon>Pectobacterium</taxon>
    </lineage>
</organism>
<reference evidence="2 3" key="1">
    <citation type="journal article" date="2018" name="Syst. Appl. Microbiol.">
        <title>Pectobacterium zantedeschiae sp. nov. a new species of a soft rot pathogen isolated from Calla lily (Zantedeschia spp.).</title>
        <authorList>
            <person name="Waleron M."/>
            <person name="Misztak A."/>
            <person name="Waleron M."/>
            <person name="Franczuk M."/>
            <person name="Jonca J."/>
            <person name="Wielgomas B."/>
            <person name="Mikicinski A."/>
            <person name="Popovic T."/>
            <person name="Waleron K."/>
        </authorList>
    </citation>
    <scope>NUCLEOTIDE SEQUENCE [LARGE SCALE GENOMIC DNA]</scope>
    <source>
        <strain evidence="2 3">9M</strain>
    </source>
</reference>
<sequence length="213" mass="23888">MLYSPQIITRKQSLSVLTPQKLNYLAVSMHKYLCVIVMLTFSIPSCATGENSMHTPDIVYHHANDFLSNFSVAMPKNANEFTGLIKQADNGNPDANWMLAVIYSQDKNYPKAIERYETSIGNKDVHQTTAMVNLGYIYKEKKEFKKALELFERAGESGYYGGYQALGTSYLNGSGVEKNIAKAKTFFEKGSQLGCHECSWAINNWDAVVKAKK</sequence>
<dbReference type="PANTHER" id="PTHR43628:SF1">
    <property type="entry name" value="CHITIN SYNTHASE REGULATORY FACTOR 2-RELATED"/>
    <property type="match status" value="1"/>
</dbReference>
<dbReference type="Proteomes" id="UP001138460">
    <property type="component" value="Unassembled WGS sequence"/>
</dbReference>
<evidence type="ECO:0000256" key="1">
    <source>
        <dbReference type="PROSITE-ProRule" id="PRU00339"/>
    </source>
</evidence>